<name>A0A8C9CTN5_PHOSS</name>
<evidence type="ECO:0000313" key="7">
    <source>
        <dbReference type="Ensembl" id="ENSPSNP00000025544.1"/>
    </source>
</evidence>
<reference evidence="7" key="3">
    <citation type="submission" date="2025-09" db="UniProtKB">
        <authorList>
            <consortium name="Ensembl"/>
        </authorList>
    </citation>
    <scope>IDENTIFICATION</scope>
</reference>
<accession>A0A8C9CTN5</accession>
<evidence type="ECO:0000256" key="2">
    <source>
        <dbReference type="ARBA" id="ARBA00006426"/>
    </source>
</evidence>
<dbReference type="AlphaFoldDB" id="A0A8C9CTN5"/>
<evidence type="ECO:0000256" key="1">
    <source>
        <dbReference type="ARBA" id="ARBA00004496"/>
    </source>
</evidence>
<evidence type="ECO:0000259" key="6">
    <source>
        <dbReference type="SMART" id="SM00093"/>
    </source>
</evidence>
<evidence type="ECO:0000313" key="8">
    <source>
        <dbReference type="Proteomes" id="UP000694554"/>
    </source>
</evidence>
<keyword evidence="5" id="KW-0722">Serine protease inhibitor</keyword>
<dbReference type="PROSITE" id="PS00284">
    <property type="entry name" value="SERPIN"/>
    <property type="match status" value="1"/>
</dbReference>
<dbReference type="SMART" id="SM00093">
    <property type="entry name" value="SERPIN"/>
    <property type="match status" value="1"/>
</dbReference>
<dbReference type="Proteomes" id="UP000694554">
    <property type="component" value="Chromosome 14"/>
</dbReference>
<dbReference type="Pfam" id="PF00079">
    <property type="entry name" value="Serpin"/>
    <property type="match status" value="1"/>
</dbReference>
<dbReference type="GO" id="GO:0005737">
    <property type="term" value="C:cytoplasm"/>
    <property type="evidence" value="ECO:0007669"/>
    <property type="project" value="UniProtKB-SubCell"/>
</dbReference>
<dbReference type="PANTHER" id="PTHR11461:SF186">
    <property type="entry name" value="SERPIN B4"/>
    <property type="match status" value="1"/>
</dbReference>
<evidence type="ECO:0000256" key="4">
    <source>
        <dbReference type="ARBA" id="ARBA00022690"/>
    </source>
</evidence>
<reference evidence="7" key="1">
    <citation type="submission" date="2019-08" db="EMBL/GenBank/DDBJ databases">
        <title>Phocoena sinus (Vaquita) genome, mPhoSin1, primary haplotype.</title>
        <authorList>
            <person name="Morin P."/>
            <person name="Mountcastle J."/>
            <person name="Fungtammasan C."/>
            <person name="Rhie A."/>
            <person name="Rojas-Bracho L."/>
            <person name="Smith C.R."/>
            <person name="Taylor B.L."/>
            <person name="Gulland F.M.D."/>
            <person name="Musser W."/>
            <person name="Houck M."/>
            <person name="Haase B."/>
            <person name="Paez S."/>
            <person name="Howe K."/>
            <person name="Torrance J."/>
            <person name="Formenti G."/>
            <person name="Phillippy A."/>
            <person name="Ryder O."/>
            <person name="Jarvis E.D."/>
            <person name="Fedrigo O."/>
        </authorList>
    </citation>
    <scope>NUCLEOTIDE SEQUENCE [LARGE SCALE GENOMIC DNA]</scope>
</reference>
<keyword evidence="8" id="KW-1185">Reference proteome</keyword>
<protein>
    <recommendedName>
        <fullName evidence="6">Serpin domain-containing protein</fullName>
    </recommendedName>
</protein>
<dbReference type="FunFam" id="2.10.310.10:FF:000001">
    <property type="entry name" value="Serpin family A member 1"/>
    <property type="match status" value="1"/>
</dbReference>
<dbReference type="GO" id="GO:0004867">
    <property type="term" value="F:serine-type endopeptidase inhibitor activity"/>
    <property type="evidence" value="ECO:0007669"/>
    <property type="project" value="UniProtKB-KW"/>
</dbReference>
<feature type="domain" description="Serpin" evidence="6">
    <location>
        <begin position="13"/>
        <end position="338"/>
    </location>
</feature>
<dbReference type="InterPro" id="IPR042178">
    <property type="entry name" value="Serpin_sf_1"/>
</dbReference>
<dbReference type="SUPFAM" id="SSF56574">
    <property type="entry name" value="Serpins"/>
    <property type="match status" value="1"/>
</dbReference>
<dbReference type="InterPro" id="IPR000215">
    <property type="entry name" value="Serpin_fam"/>
</dbReference>
<dbReference type="FunFam" id="3.30.497.10:FF:000004">
    <property type="entry name" value="Serpin family B member 1"/>
    <property type="match status" value="1"/>
</dbReference>
<dbReference type="GO" id="GO:0005615">
    <property type="term" value="C:extracellular space"/>
    <property type="evidence" value="ECO:0007669"/>
    <property type="project" value="InterPro"/>
</dbReference>
<dbReference type="InterPro" id="IPR023796">
    <property type="entry name" value="Serpin_dom"/>
</dbReference>
<dbReference type="Gene3D" id="2.30.39.10">
    <property type="entry name" value="Alpha-1-antitrypsin, domain 1"/>
    <property type="match status" value="1"/>
</dbReference>
<reference evidence="7" key="2">
    <citation type="submission" date="2025-08" db="UniProtKB">
        <authorList>
            <consortium name="Ensembl"/>
        </authorList>
    </citation>
    <scope>IDENTIFICATION</scope>
</reference>
<dbReference type="GeneTree" id="ENSGT00940000154520"/>
<comment type="subcellular location">
    <subcellularLocation>
        <location evidence="1">Cytoplasm</location>
    </subcellularLocation>
</comment>
<proteinExistence type="inferred from homology"/>
<gene>
    <name evidence="7" type="primary">LOC116739054</name>
</gene>
<keyword evidence="3" id="KW-0963">Cytoplasm</keyword>
<dbReference type="InterPro" id="IPR023795">
    <property type="entry name" value="Serpin_CS"/>
</dbReference>
<evidence type="ECO:0000256" key="5">
    <source>
        <dbReference type="ARBA" id="ARBA00022900"/>
    </source>
</evidence>
<dbReference type="InterPro" id="IPR042185">
    <property type="entry name" value="Serpin_sf_2"/>
</dbReference>
<dbReference type="Gene3D" id="3.30.497.10">
    <property type="entry name" value="Antithrombin, subunit I, domain 2"/>
    <property type="match status" value="2"/>
</dbReference>
<sequence length="339" mass="38348">MSSLGEGITHFAVDLYQQIRQSNKENIFYSPLSIMSAFGMTSLGARGHTASEIQKVLHVNEIAENTEGGGVIKDPVERPGNIHHQFQNLLTEFKKPTDAYELNVANRLYGEKTVQFLQAYVDNVEKFYLASVESADFVSAAEESRKMINSWVESQTNKKIKNFLPSGSVDKSTVLVLLNAVYFKGKWHEEFKKENTGEKQFWLNKLEDQLTAEKLIEWTNPQNMNQREIELHLPQFKVEETYDLKPMLKALGMVDAFTEGKADFSGMSKIRELMVSEVFHKSFVEVNEEGTEATAVTGAVIVATSATSDSFHCDHPFLFLIKHKKTNSLLFYGRVSSPE</sequence>
<dbReference type="InterPro" id="IPR036186">
    <property type="entry name" value="Serpin_sf"/>
</dbReference>
<evidence type="ECO:0000256" key="3">
    <source>
        <dbReference type="ARBA" id="ARBA00022490"/>
    </source>
</evidence>
<organism evidence="7 8">
    <name type="scientific">Phocoena sinus</name>
    <name type="common">Vaquita</name>
    <dbReference type="NCBI Taxonomy" id="42100"/>
    <lineage>
        <taxon>Eukaryota</taxon>
        <taxon>Metazoa</taxon>
        <taxon>Chordata</taxon>
        <taxon>Craniata</taxon>
        <taxon>Vertebrata</taxon>
        <taxon>Euteleostomi</taxon>
        <taxon>Mammalia</taxon>
        <taxon>Eutheria</taxon>
        <taxon>Laurasiatheria</taxon>
        <taxon>Artiodactyla</taxon>
        <taxon>Whippomorpha</taxon>
        <taxon>Cetacea</taxon>
        <taxon>Odontoceti</taxon>
        <taxon>Phocoenidae</taxon>
        <taxon>Phocoena</taxon>
    </lineage>
</organism>
<comment type="similarity">
    <text evidence="2">Belongs to the serpin family. Ov-serpin subfamily.</text>
</comment>
<dbReference type="Ensembl" id="ENSPSNT00000028714.1">
    <property type="protein sequence ID" value="ENSPSNP00000025544.1"/>
    <property type="gene ID" value="ENSPSNG00000018474.1"/>
</dbReference>
<dbReference type="PANTHER" id="PTHR11461">
    <property type="entry name" value="SERINE PROTEASE INHIBITOR, SERPIN"/>
    <property type="match status" value="1"/>
</dbReference>
<keyword evidence="4" id="KW-0646">Protease inhibitor</keyword>